<dbReference type="InterPro" id="IPR001537">
    <property type="entry name" value="SpoU_MeTrfase"/>
</dbReference>
<evidence type="ECO:0000256" key="2">
    <source>
        <dbReference type="ARBA" id="ARBA00022679"/>
    </source>
</evidence>
<dbReference type="Pfam" id="PF00588">
    <property type="entry name" value="SpoU_methylase"/>
    <property type="match status" value="1"/>
</dbReference>
<dbReference type="SUPFAM" id="SSF75217">
    <property type="entry name" value="alpha/beta knot"/>
    <property type="match status" value="1"/>
</dbReference>
<dbReference type="GO" id="GO:0003723">
    <property type="term" value="F:RNA binding"/>
    <property type="evidence" value="ECO:0007669"/>
    <property type="project" value="InterPro"/>
</dbReference>
<dbReference type="GO" id="GO:0008173">
    <property type="term" value="F:RNA methyltransferase activity"/>
    <property type="evidence" value="ECO:0007669"/>
    <property type="project" value="InterPro"/>
</dbReference>
<name>A0A382SNE9_9ZZZZ</name>
<sequence length="34" mass="3767">MLNILLYQPLIPHNTGNIIRLCANIGASLHLIEP</sequence>
<evidence type="ECO:0000259" key="3">
    <source>
        <dbReference type="Pfam" id="PF00588"/>
    </source>
</evidence>
<dbReference type="GO" id="GO:0006396">
    <property type="term" value="P:RNA processing"/>
    <property type="evidence" value="ECO:0007669"/>
    <property type="project" value="InterPro"/>
</dbReference>
<protein>
    <recommendedName>
        <fullName evidence="3">tRNA/rRNA methyltransferase SpoU type domain-containing protein</fullName>
    </recommendedName>
</protein>
<gene>
    <name evidence="4" type="ORF">METZ01_LOCUS364263</name>
</gene>
<dbReference type="EMBL" id="UINC01130379">
    <property type="protein sequence ID" value="SVD11409.1"/>
    <property type="molecule type" value="Genomic_DNA"/>
</dbReference>
<dbReference type="GO" id="GO:0032259">
    <property type="term" value="P:methylation"/>
    <property type="evidence" value="ECO:0007669"/>
    <property type="project" value="UniProtKB-KW"/>
</dbReference>
<keyword evidence="2" id="KW-0808">Transferase</keyword>
<reference evidence="4" key="1">
    <citation type="submission" date="2018-05" db="EMBL/GenBank/DDBJ databases">
        <authorList>
            <person name="Lanie J.A."/>
            <person name="Ng W.-L."/>
            <person name="Kazmierczak K.M."/>
            <person name="Andrzejewski T.M."/>
            <person name="Davidsen T.M."/>
            <person name="Wayne K.J."/>
            <person name="Tettelin H."/>
            <person name="Glass J.I."/>
            <person name="Rusch D."/>
            <person name="Podicherti R."/>
            <person name="Tsui H.-C.T."/>
            <person name="Winkler M.E."/>
        </authorList>
    </citation>
    <scope>NUCLEOTIDE SEQUENCE</scope>
</reference>
<dbReference type="InterPro" id="IPR029028">
    <property type="entry name" value="Alpha/beta_knot_MTases"/>
</dbReference>
<dbReference type="InterPro" id="IPR029026">
    <property type="entry name" value="tRNA_m1G_MTases_N"/>
</dbReference>
<accession>A0A382SNE9</accession>
<dbReference type="Gene3D" id="3.40.1280.10">
    <property type="match status" value="1"/>
</dbReference>
<keyword evidence="1" id="KW-0489">Methyltransferase</keyword>
<feature type="domain" description="tRNA/rRNA methyltransferase SpoU type" evidence="3">
    <location>
        <begin position="2"/>
        <end position="34"/>
    </location>
</feature>
<dbReference type="AlphaFoldDB" id="A0A382SNE9"/>
<feature type="non-terminal residue" evidence="4">
    <location>
        <position position="34"/>
    </location>
</feature>
<proteinExistence type="predicted"/>
<organism evidence="4">
    <name type="scientific">marine metagenome</name>
    <dbReference type="NCBI Taxonomy" id="408172"/>
    <lineage>
        <taxon>unclassified sequences</taxon>
        <taxon>metagenomes</taxon>
        <taxon>ecological metagenomes</taxon>
    </lineage>
</organism>
<evidence type="ECO:0000256" key="1">
    <source>
        <dbReference type="ARBA" id="ARBA00022603"/>
    </source>
</evidence>
<evidence type="ECO:0000313" key="4">
    <source>
        <dbReference type="EMBL" id="SVD11409.1"/>
    </source>
</evidence>